<dbReference type="EMBL" id="MFBL01000006">
    <property type="protein sequence ID" value="OGE05614.1"/>
    <property type="molecule type" value="Genomic_DNA"/>
</dbReference>
<reference evidence="2 3" key="1">
    <citation type="journal article" date="2016" name="Nat. Commun.">
        <title>Thousands of microbial genomes shed light on interconnected biogeochemical processes in an aquifer system.</title>
        <authorList>
            <person name="Anantharaman K."/>
            <person name="Brown C.T."/>
            <person name="Hug L.A."/>
            <person name="Sharon I."/>
            <person name="Castelle C.J."/>
            <person name="Probst A.J."/>
            <person name="Thomas B.C."/>
            <person name="Singh A."/>
            <person name="Wilkins M.J."/>
            <person name="Karaoz U."/>
            <person name="Brodie E.L."/>
            <person name="Williams K.H."/>
            <person name="Hubbard S.S."/>
            <person name="Banfield J.F."/>
        </authorList>
    </citation>
    <scope>NUCLEOTIDE SEQUENCE [LARGE SCALE GENOMIC DNA]</scope>
</reference>
<dbReference type="Proteomes" id="UP000178369">
    <property type="component" value="Unassembled WGS sequence"/>
</dbReference>
<evidence type="ECO:0000313" key="2">
    <source>
        <dbReference type="EMBL" id="OGE05614.1"/>
    </source>
</evidence>
<protein>
    <recommendedName>
        <fullName evidence="4">Major facilitator superfamily (MFS) profile domain-containing protein</fullName>
    </recommendedName>
</protein>
<evidence type="ECO:0000256" key="1">
    <source>
        <dbReference type="SAM" id="Phobius"/>
    </source>
</evidence>
<organism evidence="2 3">
    <name type="scientific">Candidatus Curtissbacteria bacterium RIFCSPHIGHO2_12_FULL_41_17</name>
    <dbReference type="NCBI Taxonomy" id="1797722"/>
    <lineage>
        <taxon>Bacteria</taxon>
        <taxon>Candidatus Curtissiibacteriota</taxon>
    </lineage>
</organism>
<gene>
    <name evidence="2" type="ORF">A3F45_00150</name>
</gene>
<keyword evidence="1" id="KW-1133">Transmembrane helix</keyword>
<proteinExistence type="predicted"/>
<evidence type="ECO:0000313" key="3">
    <source>
        <dbReference type="Proteomes" id="UP000178369"/>
    </source>
</evidence>
<keyword evidence="1" id="KW-0472">Membrane</keyword>
<feature type="transmembrane region" description="Helical" evidence="1">
    <location>
        <begin position="66"/>
        <end position="89"/>
    </location>
</feature>
<dbReference type="AlphaFoldDB" id="A0A1F5HNB1"/>
<feature type="transmembrane region" description="Helical" evidence="1">
    <location>
        <begin position="12"/>
        <end position="32"/>
    </location>
</feature>
<evidence type="ECO:0008006" key="4">
    <source>
        <dbReference type="Google" id="ProtNLM"/>
    </source>
</evidence>
<accession>A0A1F5HNB1</accession>
<sequence>MRNLLGSLFKILGVISGIVFGLWGLIVLVGVVNEVAGFFGVVVGFMLFPVMFVVAPFYALVAWGNWLPLIIVYGGGILTAILYGIGSLISGEE</sequence>
<comment type="caution">
    <text evidence="2">The sequence shown here is derived from an EMBL/GenBank/DDBJ whole genome shotgun (WGS) entry which is preliminary data.</text>
</comment>
<keyword evidence="1" id="KW-0812">Transmembrane</keyword>
<name>A0A1F5HNB1_9BACT</name>
<feature type="transmembrane region" description="Helical" evidence="1">
    <location>
        <begin position="38"/>
        <end position="59"/>
    </location>
</feature>